<name>A0A952FJH9_9PROT</name>
<dbReference type="AlphaFoldDB" id="A0A952FJH9"/>
<reference evidence="1" key="1">
    <citation type="submission" date="2020-06" db="EMBL/GenBank/DDBJ databases">
        <title>Stable isotope informed genome-resolved metagenomics uncovers potential trophic interactions in rhizosphere soil.</title>
        <authorList>
            <person name="Starr E.P."/>
            <person name="Shi S."/>
            <person name="Blazewicz S.J."/>
            <person name="Koch B.J."/>
            <person name="Probst A.J."/>
            <person name="Hungate B.A."/>
            <person name="Pett-Ridge J."/>
            <person name="Firestone M.K."/>
            <person name="Banfield J.F."/>
        </authorList>
    </citation>
    <scope>NUCLEOTIDE SEQUENCE</scope>
    <source>
        <strain evidence="1">YM_69_17</strain>
    </source>
</reference>
<dbReference type="EMBL" id="JAEKLZ010000093">
    <property type="protein sequence ID" value="MBW8724305.1"/>
    <property type="molecule type" value="Genomic_DNA"/>
</dbReference>
<dbReference type="Proteomes" id="UP000700706">
    <property type="component" value="Unassembled WGS sequence"/>
</dbReference>
<sequence length="126" mass="14033">MDWQPISEAEIWDEINQAAARMTVPQERFWEAIRILPEKWAQDPYGNLGGGFWAVAVLGRIVVWFNDIEGGFNFSRYSAYGTIDQYFANQDELEHVVGELMEIVRTGYSIGGRAGPPIAGPASGHG</sequence>
<organism evidence="1 2">
    <name type="scientific">Inquilinus limosus</name>
    <dbReference type="NCBI Taxonomy" id="171674"/>
    <lineage>
        <taxon>Bacteria</taxon>
        <taxon>Pseudomonadati</taxon>
        <taxon>Pseudomonadota</taxon>
        <taxon>Alphaproteobacteria</taxon>
        <taxon>Rhodospirillales</taxon>
        <taxon>Rhodospirillaceae</taxon>
        <taxon>Inquilinus</taxon>
    </lineage>
</organism>
<accession>A0A952FJH9</accession>
<comment type="caution">
    <text evidence="1">The sequence shown here is derived from an EMBL/GenBank/DDBJ whole genome shotgun (WGS) entry which is preliminary data.</text>
</comment>
<protein>
    <submittedName>
        <fullName evidence="1">Uncharacterized protein</fullName>
    </submittedName>
</protein>
<gene>
    <name evidence="1" type="ORF">JF625_03995</name>
</gene>
<evidence type="ECO:0000313" key="2">
    <source>
        <dbReference type="Proteomes" id="UP000700706"/>
    </source>
</evidence>
<evidence type="ECO:0000313" key="1">
    <source>
        <dbReference type="EMBL" id="MBW8724305.1"/>
    </source>
</evidence>
<proteinExistence type="predicted"/>